<feature type="compositionally biased region" description="Polar residues" evidence="1">
    <location>
        <begin position="17"/>
        <end position="27"/>
    </location>
</feature>
<comment type="caution">
    <text evidence="2">The sequence shown here is derived from an EMBL/GenBank/DDBJ whole genome shotgun (WGS) entry which is preliminary data.</text>
</comment>
<dbReference type="OrthoDB" id="10455716at2759"/>
<feature type="region of interest" description="Disordered" evidence="1">
    <location>
        <begin position="17"/>
        <end position="37"/>
    </location>
</feature>
<feature type="compositionally biased region" description="Basic and acidic residues" evidence="1">
    <location>
        <begin position="28"/>
        <end position="37"/>
    </location>
</feature>
<reference evidence="2" key="1">
    <citation type="submission" date="2021-07" db="EMBL/GenBank/DDBJ databases">
        <title>Elsinoe batatas strain:CRI-CJ2 Genome sequencing and assembly.</title>
        <authorList>
            <person name="Huang L."/>
        </authorList>
    </citation>
    <scope>NUCLEOTIDE SEQUENCE</scope>
    <source>
        <strain evidence="2">CRI-CJ2</strain>
    </source>
</reference>
<accession>A0A8K0PK20</accession>
<dbReference type="Proteomes" id="UP000809789">
    <property type="component" value="Unassembled WGS sequence"/>
</dbReference>
<proteinExistence type="predicted"/>
<keyword evidence="3" id="KW-1185">Reference proteome</keyword>
<evidence type="ECO:0000256" key="1">
    <source>
        <dbReference type="SAM" id="MobiDB-lite"/>
    </source>
</evidence>
<sequence length="157" mass="17584">MRHANYVKRCDGITVQPEYSLSRTPHTPQDHPQGKSNRDAFDLEWRLDPGCTKQCAMDLVLLVQLLVRMRAVSSASASQARRTPNRTRVMNKGQAPGGGSDSSSDRQARRVVDRNRDEPRGTSGRGLTHQRHIKAHQGWSLTPWCASRWMPQSGATP</sequence>
<dbReference type="EMBL" id="JAESVG020000002">
    <property type="protein sequence ID" value="KAG8630133.1"/>
    <property type="molecule type" value="Genomic_DNA"/>
</dbReference>
<feature type="compositionally biased region" description="Basic and acidic residues" evidence="1">
    <location>
        <begin position="103"/>
        <end position="120"/>
    </location>
</feature>
<protein>
    <submittedName>
        <fullName evidence="2">Uncharacterized protein</fullName>
    </submittedName>
</protein>
<organism evidence="2 3">
    <name type="scientific">Elsinoe batatas</name>
    <dbReference type="NCBI Taxonomy" id="2601811"/>
    <lineage>
        <taxon>Eukaryota</taxon>
        <taxon>Fungi</taxon>
        <taxon>Dikarya</taxon>
        <taxon>Ascomycota</taxon>
        <taxon>Pezizomycotina</taxon>
        <taxon>Dothideomycetes</taxon>
        <taxon>Dothideomycetidae</taxon>
        <taxon>Myriangiales</taxon>
        <taxon>Elsinoaceae</taxon>
        <taxon>Elsinoe</taxon>
    </lineage>
</organism>
<dbReference type="AlphaFoldDB" id="A0A8K0PK20"/>
<evidence type="ECO:0000313" key="2">
    <source>
        <dbReference type="EMBL" id="KAG8630133.1"/>
    </source>
</evidence>
<evidence type="ECO:0000313" key="3">
    <source>
        <dbReference type="Proteomes" id="UP000809789"/>
    </source>
</evidence>
<gene>
    <name evidence="2" type="ORF">KVT40_001752</name>
</gene>
<name>A0A8K0PK20_9PEZI</name>
<feature type="compositionally biased region" description="Low complexity" evidence="1">
    <location>
        <begin position="72"/>
        <end position="82"/>
    </location>
</feature>
<feature type="region of interest" description="Disordered" evidence="1">
    <location>
        <begin position="72"/>
        <end position="134"/>
    </location>
</feature>